<name>A0ABP8VLE6_9MICO</name>
<organism evidence="1 2">
    <name type="scientific">Frondihabitans cladoniiphilus</name>
    <dbReference type="NCBI Taxonomy" id="715785"/>
    <lineage>
        <taxon>Bacteria</taxon>
        <taxon>Bacillati</taxon>
        <taxon>Actinomycetota</taxon>
        <taxon>Actinomycetes</taxon>
        <taxon>Micrococcales</taxon>
        <taxon>Microbacteriaceae</taxon>
        <taxon>Frondihabitans</taxon>
    </lineage>
</organism>
<proteinExistence type="predicted"/>
<evidence type="ECO:0000313" key="2">
    <source>
        <dbReference type="Proteomes" id="UP001501295"/>
    </source>
</evidence>
<reference evidence="2" key="1">
    <citation type="journal article" date="2019" name="Int. J. Syst. Evol. Microbiol.">
        <title>The Global Catalogue of Microorganisms (GCM) 10K type strain sequencing project: providing services to taxonomists for standard genome sequencing and annotation.</title>
        <authorList>
            <consortium name="The Broad Institute Genomics Platform"/>
            <consortium name="The Broad Institute Genome Sequencing Center for Infectious Disease"/>
            <person name="Wu L."/>
            <person name="Ma J."/>
        </authorList>
    </citation>
    <scope>NUCLEOTIDE SEQUENCE [LARGE SCALE GENOMIC DNA]</scope>
    <source>
        <strain evidence="2">JCM 18956</strain>
    </source>
</reference>
<protein>
    <submittedName>
        <fullName evidence="1">Uncharacterized protein</fullName>
    </submittedName>
</protein>
<comment type="caution">
    <text evidence="1">The sequence shown here is derived from an EMBL/GenBank/DDBJ whole genome shotgun (WGS) entry which is preliminary data.</text>
</comment>
<keyword evidence="2" id="KW-1185">Reference proteome</keyword>
<sequence length="125" mass="13208">MATTDDAELSRSLTAAVRAVEGVTGVFPSQPLLEAAADALAVRLDLREPDEMVDIDRSDRFTTVTAHISTSASLPAPETVRRVGELIRDTLLATGAKPDELAVNVSIRLVEDTGLRTLAPLVAGD</sequence>
<gene>
    <name evidence="1" type="ORF">GCM10025780_05190</name>
</gene>
<dbReference type="EMBL" id="BAABLM010000001">
    <property type="protein sequence ID" value="GAA4666436.1"/>
    <property type="molecule type" value="Genomic_DNA"/>
</dbReference>
<evidence type="ECO:0000313" key="1">
    <source>
        <dbReference type="EMBL" id="GAA4666436.1"/>
    </source>
</evidence>
<dbReference type="Proteomes" id="UP001501295">
    <property type="component" value="Unassembled WGS sequence"/>
</dbReference>
<accession>A0ABP8VLE6</accession>
<dbReference type="RefSeq" id="WP_345372879.1">
    <property type="nucleotide sequence ID" value="NZ_BAABLM010000001.1"/>
</dbReference>